<dbReference type="Gene3D" id="1.10.10.10">
    <property type="entry name" value="Winged helix-like DNA-binding domain superfamily/Winged helix DNA-binding domain"/>
    <property type="match status" value="1"/>
</dbReference>
<protein>
    <recommendedName>
        <fullName evidence="1">RNA polymerase sigma factor 70 region 4 type 2 domain-containing protein</fullName>
    </recommendedName>
</protein>
<dbReference type="GO" id="GO:0003677">
    <property type="term" value="F:DNA binding"/>
    <property type="evidence" value="ECO:0007669"/>
    <property type="project" value="InterPro"/>
</dbReference>
<evidence type="ECO:0000259" key="1">
    <source>
        <dbReference type="Pfam" id="PF08281"/>
    </source>
</evidence>
<dbReference type="Proteomes" id="UP000257032">
    <property type="component" value="Unassembled WGS sequence"/>
</dbReference>
<comment type="caution">
    <text evidence="2">The sequence shown here is derived from an EMBL/GenBank/DDBJ whole genome shotgun (WGS) entry which is preliminary data.</text>
</comment>
<dbReference type="InterPro" id="IPR013249">
    <property type="entry name" value="RNA_pol_sigma70_r4_t2"/>
</dbReference>
<dbReference type="GO" id="GO:0016987">
    <property type="term" value="F:sigma factor activity"/>
    <property type="evidence" value="ECO:0007669"/>
    <property type="project" value="InterPro"/>
</dbReference>
<dbReference type="InterPro" id="IPR013324">
    <property type="entry name" value="RNA_pol_sigma_r3/r4-like"/>
</dbReference>
<dbReference type="RefSeq" id="WP_115894484.1">
    <property type="nucleotide sequence ID" value="NZ_QTLC01000048.1"/>
</dbReference>
<dbReference type="AlphaFoldDB" id="A0A3D8VLL1"/>
<dbReference type="InterPro" id="IPR014284">
    <property type="entry name" value="RNA_pol_sigma-70_dom"/>
</dbReference>
<gene>
    <name evidence="2" type="ORF">DXT76_13640</name>
</gene>
<reference evidence="2 3" key="1">
    <citation type="submission" date="2018-08" db="EMBL/GenBank/DDBJ databases">
        <title>Genome sequence of strict halophilic Halobacillus trueperi SS1 isolated from Lunsu, a salty water body of North West Himalayas.</title>
        <authorList>
            <person name="Gupta S."/>
            <person name="Sharma P."/>
            <person name="Dev K."/>
            <person name="Baumler D."/>
            <person name="Sourirajan A."/>
        </authorList>
    </citation>
    <scope>NUCLEOTIDE SEQUENCE [LARGE SCALE GENOMIC DNA]</scope>
    <source>
        <strain evidence="2 3">SS1</strain>
    </source>
</reference>
<proteinExistence type="predicted"/>
<accession>A0A3D8VLL1</accession>
<dbReference type="Pfam" id="PF08281">
    <property type="entry name" value="Sigma70_r4_2"/>
    <property type="match status" value="1"/>
</dbReference>
<dbReference type="NCBIfam" id="NF005385">
    <property type="entry name" value="PRK06930.1"/>
    <property type="match status" value="1"/>
</dbReference>
<dbReference type="CDD" id="cd06171">
    <property type="entry name" value="Sigma70_r4"/>
    <property type="match status" value="1"/>
</dbReference>
<sequence>MIGLIYEYRKSLKELKTMKQELEKVHEENRSPQDDYDIGMINSMISELTFALRWMETGRHPGAKRGYDKKSVYRDMVYFDPKVLESHIELAQDFTNSSNPESTVNQIDREKIEDALSVLSKREKDIYCMYHVENFSMAEIAKVLDVEKSTIQNHLKRANNKIKKRTEGSLFLVM</sequence>
<evidence type="ECO:0000313" key="2">
    <source>
        <dbReference type="EMBL" id="RDY70309.1"/>
    </source>
</evidence>
<dbReference type="GO" id="GO:0006352">
    <property type="term" value="P:DNA-templated transcription initiation"/>
    <property type="evidence" value="ECO:0007669"/>
    <property type="project" value="InterPro"/>
</dbReference>
<dbReference type="SUPFAM" id="SSF88659">
    <property type="entry name" value="Sigma3 and sigma4 domains of RNA polymerase sigma factors"/>
    <property type="match status" value="1"/>
</dbReference>
<evidence type="ECO:0000313" key="3">
    <source>
        <dbReference type="Proteomes" id="UP000257032"/>
    </source>
</evidence>
<organism evidence="2 3">
    <name type="scientific">Halobacillus trueperi</name>
    <dbReference type="NCBI Taxonomy" id="156205"/>
    <lineage>
        <taxon>Bacteria</taxon>
        <taxon>Bacillati</taxon>
        <taxon>Bacillota</taxon>
        <taxon>Bacilli</taxon>
        <taxon>Bacillales</taxon>
        <taxon>Bacillaceae</taxon>
        <taxon>Halobacillus</taxon>
    </lineage>
</organism>
<dbReference type="NCBIfam" id="TIGR02937">
    <property type="entry name" value="sigma70-ECF"/>
    <property type="match status" value="1"/>
</dbReference>
<dbReference type="InterPro" id="IPR036388">
    <property type="entry name" value="WH-like_DNA-bd_sf"/>
</dbReference>
<name>A0A3D8VLL1_9BACI</name>
<feature type="domain" description="RNA polymerase sigma factor 70 region 4 type 2" evidence="1">
    <location>
        <begin position="109"/>
        <end position="158"/>
    </location>
</feature>
<dbReference type="EMBL" id="QTLC01000048">
    <property type="protein sequence ID" value="RDY70309.1"/>
    <property type="molecule type" value="Genomic_DNA"/>
</dbReference>